<evidence type="ECO:0000256" key="4">
    <source>
        <dbReference type="SAM" id="Phobius"/>
    </source>
</evidence>
<evidence type="ECO:0000256" key="2">
    <source>
        <dbReference type="ARBA" id="ARBA00022963"/>
    </source>
</evidence>
<accession>A0ABU0IUB3</accession>
<dbReference type="PANTHER" id="PTHR10272:SF0">
    <property type="entry name" value="PLATELET-ACTIVATING FACTOR ACETYLHYDROLASE"/>
    <property type="match status" value="1"/>
</dbReference>
<dbReference type="InterPro" id="IPR029058">
    <property type="entry name" value="AB_hydrolase_fold"/>
</dbReference>
<keyword evidence="2" id="KW-0442">Lipid degradation</keyword>
<protein>
    <submittedName>
        <fullName evidence="5">Dienelactone hydrolase</fullName>
    </submittedName>
</protein>
<evidence type="ECO:0000256" key="1">
    <source>
        <dbReference type="ARBA" id="ARBA00022801"/>
    </source>
</evidence>
<evidence type="ECO:0000313" key="5">
    <source>
        <dbReference type="EMBL" id="MDQ0464728.1"/>
    </source>
</evidence>
<dbReference type="EMBL" id="JAUSVS010000004">
    <property type="protein sequence ID" value="MDQ0464728.1"/>
    <property type="molecule type" value="Genomic_DNA"/>
</dbReference>
<sequence>MRPFEILLLAAMAAGVAALARPWLARIAVLAMVFTLFGHQLVDLPRWQMFPAYLLCLILAAAVLVRQGRPAPIPLVIAAGLGLVLCAAPPIAFPVFSLPAPDGPYAVGTVSYHWVDADRAEIFTADPADRRELMVQVWYPAAPTTDPRRAPYVPDTRALAPMARLLRLPAFMMSHLGLIRTNAVPDAPAAAGRFPVLVFAHGRAGYAQHNSVQAEMLASHGYVVIAMAQPYAATGVVFPDGRRAAFDRRMMDRRFIDQVIPFLAGDASFVLDELARLDRADPGGRLTGRLDLSRAGMFGLSLGGAVTAQACRDDRRFKACLPMDVFMPAAVVRSGLKQPTMWLSRDAALMRREGWAEVDVLETQSTMRAVFDRLPGEGWIVRAPGFYHQDFSDMPMFLRPPLGRWLGLDGPVEPRRARAIVNAYSLAFFDHTLKGRPEPLLDGPSSAWSDVRLERRR</sequence>
<dbReference type="Proteomes" id="UP001228905">
    <property type="component" value="Unassembled WGS sequence"/>
</dbReference>
<proteinExistence type="predicted"/>
<dbReference type="SUPFAM" id="SSF53474">
    <property type="entry name" value="alpha/beta-Hydrolases"/>
    <property type="match status" value="1"/>
</dbReference>
<organism evidence="5 6">
    <name type="scientific">Caulobacter ginsengisoli</name>
    <dbReference type="NCBI Taxonomy" id="400775"/>
    <lineage>
        <taxon>Bacteria</taxon>
        <taxon>Pseudomonadati</taxon>
        <taxon>Pseudomonadota</taxon>
        <taxon>Alphaproteobacteria</taxon>
        <taxon>Caulobacterales</taxon>
        <taxon>Caulobacteraceae</taxon>
        <taxon>Caulobacter</taxon>
    </lineage>
</organism>
<keyword evidence="6" id="KW-1185">Reference proteome</keyword>
<gene>
    <name evidence="5" type="ORF">QO010_002512</name>
</gene>
<keyword evidence="4" id="KW-1133">Transmembrane helix</keyword>
<comment type="caution">
    <text evidence="5">The sequence shown here is derived from an EMBL/GenBank/DDBJ whole genome shotgun (WGS) entry which is preliminary data.</text>
</comment>
<keyword evidence="3" id="KW-0443">Lipid metabolism</keyword>
<keyword evidence="4" id="KW-0472">Membrane</keyword>
<evidence type="ECO:0000256" key="3">
    <source>
        <dbReference type="ARBA" id="ARBA00023098"/>
    </source>
</evidence>
<keyword evidence="4" id="KW-0812">Transmembrane</keyword>
<name>A0ABU0IUB3_9CAUL</name>
<feature type="transmembrane region" description="Helical" evidence="4">
    <location>
        <begin position="44"/>
        <end position="65"/>
    </location>
</feature>
<reference evidence="5 6" key="1">
    <citation type="submission" date="2023-07" db="EMBL/GenBank/DDBJ databases">
        <title>Genomic Encyclopedia of Type Strains, Phase IV (KMG-IV): sequencing the most valuable type-strain genomes for metagenomic binning, comparative biology and taxonomic classification.</title>
        <authorList>
            <person name="Goeker M."/>
        </authorList>
    </citation>
    <scope>NUCLEOTIDE SEQUENCE [LARGE SCALE GENOMIC DNA]</scope>
    <source>
        <strain evidence="5 6">DSM 18695</strain>
    </source>
</reference>
<feature type="transmembrane region" description="Helical" evidence="4">
    <location>
        <begin position="72"/>
        <end position="93"/>
    </location>
</feature>
<dbReference type="PANTHER" id="PTHR10272">
    <property type="entry name" value="PLATELET-ACTIVATING FACTOR ACETYLHYDROLASE"/>
    <property type="match status" value="1"/>
</dbReference>
<dbReference type="Gene3D" id="3.40.50.1820">
    <property type="entry name" value="alpha/beta hydrolase"/>
    <property type="match status" value="1"/>
</dbReference>
<dbReference type="RefSeq" id="WP_307349597.1">
    <property type="nucleotide sequence ID" value="NZ_JAUSVS010000004.1"/>
</dbReference>
<dbReference type="GO" id="GO:0016787">
    <property type="term" value="F:hydrolase activity"/>
    <property type="evidence" value="ECO:0007669"/>
    <property type="project" value="UniProtKB-KW"/>
</dbReference>
<evidence type="ECO:0000313" key="6">
    <source>
        <dbReference type="Proteomes" id="UP001228905"/>
    </source>
</evidence>
<keyword evidence="1 5" id="KW-0378">Hydrolase</keyword>
<dbReference type="Pfam" id="PF03403">
    <property type="entry name" value="PAF-AH_p_II"/>
    <property type="match status" value="2"/>
</dbReference>